<name>A0A024GHT3_9STRA</name>
<dbReference type="AlphaFoldDB" id="A0A024GHT3"/>
<dbReference type="EMBL" id="CAIX01000124">
    <property type="protein sequence ID" value="CCI46335.1"/>
    <property type="molecule type" value="Genomic_DNA"/>
</dbReference>
<keyword evidence="3" id="KW-1185">Reference proteome</keyword>
<feature type="coiled-coil region" evidence="1">
    <location>
        <begin position="33"/>
        <end position="60"/>
    </location>
</feature>
<comment type="caution">
    <text evidence="2">The sequence shown here is derived from an EMBL/GenBank/DDBJ whole genome shotgun (WGS) entry which is preliminary data.</text>
</comment>
<evidence type="ECO:0000313" key="3">
    <source>
        <dbReference type="Proteomes" id="UP000053237"/>
    </source>
</evidence>
<evidence type="ECO:0000313" key="2">
    <source>
        <dbReference type="EMBL" id="CCI46335.1"/>
    </source>
</evidence>
<proteinExistence type="predicted"/>
<protein>
    <submittedName>
        <fullName evidence="2">Uncharacterized protein</fullName>
    </submittedName>
</protein>
<accession>A0A024GHT3</accession>
<sequence>MSGLTFVPCNTLDIIAQLRRTIHIFDCSCLNFLSIVFQQEDDLEKQNEELRQKKHHTEADSTEVLIHRSKSNFAPNDRLGIFFSRLYPVWLGRYVFLKVMIIFKRSAQRRTYIMSYARQHIRFAFGLLHFHHYEKYFPKRYFPSMAQKGSLFWISLHPFQCLEFNHID</sequence>
<evidence type="ECO:0000256" key="1">
    <source>
        <dbReference type="SAM" id="Coils"/>
    </source>
</evidence>
<reference evidence="2 3" key="1">
    <citation type="submission" date="2012-05" db="EMBL/GenBank/DDBJ databases">
        <title>Recombination and specialization in a pathogen metapopulation.</title>
        <authorList>
            <person name="Gardiner A."/>
            <person name="Kemen E."/>
            <person name="Schultz-Larsen T."/>
            <person name="MacLean D."/>
            <person name="Van Oosterhout C."/>
            <person name="Jones J.D.G."/>
        </authorList>
    </citation>
    <scope>NUCLEOTIDE SEQUENCE [LARGE SCALE GENOMIC DNA]</scope>
    <source>
        <strain evidence="2 3">Ac Nc2</strain>
    </source>
</reference>
<gene>
    <name evidence="2" type="ORF">BN9_072640</name>
</gene>
<dbReference type="InParanoid" id="A0A024GHT3"/>
<organism evidence="2 3">
    <name type="scientific">Albugo candida</name>
    <dbReference type="NCBI Taxonomy" id="65357"/>
    <lineage>
        <taxon>Eukaryota</taxon>
        <taxon>Sar</taxon>
        <taxon>Stramenopiles</taxon>
        <taxon>Oomycota</taxon>
        <taxon>Peronosporomycetes</taxon>
        <taxon>Albuginales</taxon>
        <taxon>Albuginaceae</taxon>
        <taxon>Albugo</taxon>
    </lineage>
</organism>
<dbReference type="Proteomes" id="UP000053237">
    <property type="component" value="Unassembled WGS sequence"/>
</dbReference>
<keyword evidence="1" id="KW-0175">Coiled coil</keyword>